<protein>
    <submittedName>
        <fullName evidence="1">Uncharacterized protein</fullName>
    </submittedName>
</protein>
<proteinExistence type="predicted"/>
<dbReference type="AlphaFoldDB" id="A0AAE1QBR8"/>
<accession>A0AAE1QBR8</accession>
<sequence length="71" mass="8728">MGNVKWEWGEVAWDWGEKEWRRIEMSWWEMRLRGDVGREEKRGRMVVKMMVVEWRGEGQGGDEVEWLSGWR</sequence>
<comment type="caution">
    <text evidence="1">The sequence shown here is derived from an EMBL/GenBank/DDBJ whole genome shotgun (WGS) entry which is preliminary data.</text>
</comment>
<reference evidence="1" key="1">
    <citation type="submission" date="2023-11" db="EMBL/GenBank/DDBJ databases">
        <title>Genome assemblies of two species of porcelain crab, Petrolisthes cinctipes and Petrolisthes manimaculis (Anomura: Porcellanidae).</title>
        <authorList>
            <person name="Angst P."/>
        </authorList>
    </citation>
    <scope>NUCLEOTIDE SEQUENCE</scope>
    <source>
        <strain evidence="1">PB745_02</strain>
        <tissue evidence="1">Gill</tissue>
    </source>
</reference>
<organism evidence="1 2">
    <name type="scientific">Petrolisthes manimaculis</name>
    <dbReference type="NCBI Taxonomy" id="1843537"/>
    <lineage>
        <taxon>Eukaryota</taxon>
        <taxon>Metazoa</taxon>
        <taxon>Ecdysozoa</taxon>
        <taxon>Arthropoda</taxon>
        <taxon>Crustacea</taxon>
        <taxon>Multicrustacea</taxon>
        <taxon>Malacostraca</taxon>
        <taxon>Eumalacostraca</taxon>
        <taxon>Eucarida</taxon>
        <taxon>Decapoda</taxon>
        <taxon>Pleocyemata</taxon>
        <taxon>Anomura</taxon>
        <taxon>Galatheoidea</taxon>
        <taxon>Porcellanidae</taxon>
        <taxon>Petrolisthes</taxon>
    </lineage>
</organism>
<name>A0AAE1QBR8_9EUCA</name>
<evidence type="ECO:0000313" key="2">
    <source>
        <dbReference type="Proteomes" id="UP001292094"/>
    </source>
</evidence>
<dbReference type="EMBL" id="JAWZYT010000519">
    <property type="protein sequence ID" value="KAK4322402.1"/>
    <property type="molecule type" value="Genomic_DNA"/>
</dbReference>
<gene>
    <name evidence="1" type="ORF">Pmani_006839</name>
</gene>
<keyword evidence="2" id="KW-1185">Reference proteome</keyword>
<evidence type="ECO:0000313" key="1">
    <source>
        <dbReference type="EMBL" id="KAK4322402.1"/>
    </source>
</evidence>
<dbReference type="Proteomes" id="UP001292094">
    <property type="component" value="Unassembled WGS sequence"/>
</dbReference>